<comment type="cofactor">
    <cofactor evidence="1">
        <name>pyridoxal 5'-phosphate</name>
        <dbReference type="ChEBI" id="CHEBI:597326"/>
    </cofactor>
</comment>
<dbReference type="PaxDb" id="4081-Solyc04g077240.2.1"/>
<keyword evidence="5" id="KW-1185">Reference proteome</keyword>
<accession>A0A3Q7G9G9</accession>
<dbReference type="STRING" id="4081.A0A3Q7G9G9"/>
<name>A0A3Q7G9G9_SOLLC</name>
<dbReference type="PIRSF" id="PIRSF006468">
    <property type="entry name" value="BCAT1"/>
    <property type="match status" value="1"/>
</dbReference>
<dbReference type="AlphaFoldDB" id="A0A3Q7G9G9"/>
<dbReference type="InterPro" id="IPR036038">
    <property type="entry name" value="Aminotransferase-like"/>
</dbReference>
<evidence type="ECO:0008006" key="6">
    <source>
        <dbReference type="Google" id="ProtNLM"/>
    </source>
</evidence>
<proteinExistence type="inferred from homology"/>
<dbReference type="InterPro" id="IPR043131">
    <property type="entry name" value="BCAT-like_N"/>
</dbReference>
<sequence length="274" mass="30445">MIRGAACFRKLFQSSAVSSKVAARCYTAQAAVQPAIYSSDEESADIDWDNLGFQLIQTDYMYMTKCSDDGIFRKGQLNRYGNINLSPSAGVLNYGQGLFEGTKAYRRDDGRVFLFRPEQNAIRMQIGAERMCMPSPTTDQFVDAVKQTALANKRWIPPSGKGSLYIRPLLIGTGPILGLAPAPEYTFLVYACPVGNYFKVEERLIEADELISADEVFCTGTAVGVAPVGSITYKGQRIDYKISSDLSCKQFYSRLVGIQRGVIKDERDWIVEIE</sequence>
<dbReference type="PANTHER" id="PTHR42825:SF25">
    <property type="entry name" value="BRANCHED-CHAIN-AMINO-ACID AMINOTRANSFERASE"/>
    <property type="match status" value="1"/>
</dbReference>
<dbReference type="GO" id="GO:0004084">
    <property type="term" value="F:branched-chain-amino-acid transaminase activity"/>
    <property type="evidence" value="ECO:0007669"/>
    <property type="project" value="InterPro"/>
</dbReference>
<dbReference type="Gene3D" id="3.30.470.10">
    <property type="match status" value="1"/>
</dbReference>
<dbReference type="Gramene" id="Solyc04g077240.3.1">
    <property type="protein sequence ID" value="Solyc04g077240.3.1"/>
    <property type="gene ID" value="Solyc04g077240.3"/>
</dbReference>
<evidence type="ECO:0000256" key="3">
    <source>
        <dbReference type="ARBA" id="ARBA00022898"/>
    </source>
</evidence>
<evidence type="ECO:0000256" key="1">
    <source>
        <dbReference type="ARBA" id="ARBA00001933"/>
    </source>
</evidence>
<organism evidence="4">
    <name type="scientific">Solanum lycopersicum</name>
    <name type="common">Tomato</name>
    <name type="synonym">Lycopersicon esculentum</name>
    <dbReference type="NCBI Taxonomy" id="4081"/>
    <lineage>
        <taxon>Eukaryota</taxon>
        <taxon>Viridiplantae</taxon>
        <taxon>Streptophyta</taxon>
        <taxon>Embryophyta</taxon>
        <taxon>Tracheophyta</taxon>
        <taxon>Spermatophyta</taxon>
        <taxon>Magnoliopsida</taxon>
        <taxon>eudicotyledons</taxon>
        <taxon>Gunneridae</taxon>
        <taxon>Pentapetalae</taxon>
        <taxon>asterids</taxon>
        <taxon>lamiids</taxon>
        <taxon>Solanales</taxon>
        <taxon>Solanaceae</taxon>
        <taxon>Solanoideae</taxon>
        <taxon>Solaneae</taxon>
        <taxon>Solanum</taxon>
        <taxon>Solanum subgen. Lycopersicon</taxon>
    </lineage>
</organism>
<reference evidence="4" key="1">
    <citation type="journal article" date="2012" name="Nature">
        <title>The tomato genome sequence provides insights into fleshy fruit evolution.</title>
        <authorList>
            <consortium name="Tomato Genome Consortium"/>
        </authorList>
    </citation>
    <scope>NUCLEOTIDE SEQUENCE [LARGE SCALE GENOMIC DNA]</scope>
    <source>
        <strain evidence="4">cv. Heinz 1706</strain>
    </source>
</reference>
<dbReference type="SUPFAM" id="SSF56752">
    <property type="entry name" value="D-aminoacid aminotransferase-like PLP-dependent enzymes"/>
    <property type="match status" value="2"/>
</dbReference>
<evidence type="ECO:0000313" key="5">
    <source>
        <dbReference type="Proteomes" id="UP000004994"/>
    </source>
</evidence>
<dbReference type="Proteomes" id="UP000004994">
    <property type="component" value="Chromosome 4"/>
</dbReference>
<dbReference type="InParanoid" id="A0A3Q7G9G9"/>
<dbReference type="InterPro" id="IPR005786">
    <property type="entry name" value="B_amino_transII"/>
</dbReference>
<dbReference type="EnsemblPlants" id="Solyc04g077240.3.1">
    <property type="protein sequence ID" value="Solyc04g077240.3.1"/>
    <property type="gene ID" value="Solyc04g077240.3"/>
</dbReference>
<dbReference type="GO" id="GO:0009081">
    <property type="term" value="P:branched-chain amino acid metabolic process"/>
    <property type="evidence" value="ECO:0007669"/>
    <property type="project" value="InterPro"/>
</dbReference>
<protein>
    <recommendedName>
        <fullName evidence="6">Branched-chain-amino-acid aminotransferase</fullName>
    </recommendedName>
</protein>
<reference evidence="4" key="2">
    <citation type="submission" date="2019-01" db="UniProtKB">
        <authorList>
            <consortium name="EnsemblPlants"/>
        </authorList>
    </citation>
    <scope>IDENTIFICATION</scope>
    <source>
        <strain evidence="4">cv. Heinz 1706</strain>
    </source>
</reference>
<keyword evidence="3" id="KW-0663">Pyridoxal phosphate</keyword>
<dbReference type="PANTHER" id="PTHR42825">
    <property type="entry name" value="AMINO ACID AMINOTRANSFERASE"/>
    <property type="match status" value="1"/>
</dbReference>
<evidence type="ECO:0000256" key="2">
    <source>
        <dbReference type="ARBA" id="ARBA00009320"/>
    </source>
</evidence>
<dbReference type="FunFam" id="3.30.470.10:FF:000003">
    <property type="entry name" value="Branched-chain-amino-acid aminotransferase"/>
    <property type="match status" value="1"/>
</dbReference>
<comment type="similarity">
    <text evidence="2">Belongs to the class-IV pyridoxal-phosphate-dependent aminotransferase family.</text>
</comment>
<evidence type="ECO:0000313" key="4">
    <source>
        <dbReference type="EnsemblPlants" id="Solyc04g077240.3.1"/>
    </source>
</evidence>